<keyword evidence="3" id="KW-1003">Cell membrane</keyword>
<feature type="transmembrane region" description="Helical" evidence="8">
    <location>
        <begin position="97"/>
        <end position="116"/>
    </location>
</feature>
<feature type="compositionally biased region" description="Low complexity" evidence="7">
    <location>
        <begin position="283"/>
        <end position="299"/>
    </location>
</feature>
<organism evidence="10 11">
    <name type="scientific">Sanguibacter suaedae</name>
    <dbReference type="NCBI Taxonomy" id="2795737"/>
    <lineage>
        <taxon>Bacteria</taxon>
        <taxon>Bacillati</taxon>
        <taxon>Actinomycetota</taxon>
        <taxon>Actinomycetes</taxon>
        <taxon>Micrococcales</taxon>
        <taxon>Sanguibacteraceae</taxon>
        <taxon>Sanguibacter</taxon>
    </lineage>
</organism>
<protein>
    <submittedName>
        <fullName evidence="10">DMT family transporter</fullName>
    </submittedName>
</protein>
<dbReference type="GO" id="GO:0005886">
    <property type="term" value="C:plasma membrane"/>
    <property type="evidence" value="ECO:0007669"/>
    <property type="project" value="UniProtKB-SubCell"/>
</dbReference>
<evidence type="ECO:0000256" key="5">
    <source>
        <dbReference type="ARBA" id="ARBA00022989"/>
    </source>
</evidence>
<dbReference type="Proteomes" id="UP000602087">
    <property type="component" value="Unassembled WGS sequence"/>
</dbReference>
<dbReference type="InterPro" id="IPR000620">
    <property type="entry name" value="EamA_dom"/>
</dbReference>
<comment type="similarity">
    <text evidence="2">Belongs to the EamA transporter family.</text>
</comment>
<feature type="transmembrane region" description="Helical" evidence="8">
    <location>
        <begin position="242"/>
        <end position="260"/>
    </location>
</feature>
<evidence type="ECO:0000256" key="4">
    <source>
        <dbReference type="ARBA" id="ARBA00022692"/>
    </source>
</evidence>
<evidence type="ECO:0000256" key="2">
    <source>
        <dbReference type="ARBA" id="ARBA00007362"/>
    </source>
</evidence>
<evidence type="ECO:0000256" key="6">
    <source>
        <dbReference type="ARBA" id="ARBA00023136"/>
    </source>
</evidence>
<feature type="transmembrane region" description="Helical" evidence="8">
    <location>
        <begin position="71"/>
        <end position="90"/>
    </location>
</feature>
<evidence type="ECO:0000259" key="9">
    <source>
        <dbReference type="Pfam" id="PF00892"/>
    </source>
</evidence>
<evidence type="ECO:0000256" key="1">
    <source>
        <dbReference type="ARBA" id="ARBA00004651"/>
    </source>
</evidence>
<feature type="transmembrane region" description="Helical" evidence="8">
    <location>
        <begin position="192"/>
        <end position="211"/>
    </location>
</feature>
<keyword evidence="11" id="KW-1185">Reference proteome</keyword>
<keyword evidence="5 8" id="KW-1133">Transmembrane helix</keyword>
<evidence type="ECO:0000256" key="8">
    <source>
        <dbReference type="SAM" id="Phobius"/>
    </source>
</evidence>
<dbReference type="SUPFAM" id="SSF103481">
    <property type="entry name" value="Multidrug resistance efflux transporter EmrE"/>
    <property type="match status" value="2"/>
</dbReference>
<feature type="domain" description="EamA" evidence="9">
    <location>
        <begin position="2"/>
        <end position="113"/>
    </location>
</feature>
<sequence>MAKELVTTQTVLGVLAVRMVAAAALLGLLVALARRRVHTRDLRLGVLLGLILASIFLVETFGIAGTSATNAGLIISLTIIITPLLETALGGAPLSRWFYGAGLLAVAGVALLSGGIGGTFRWGDGLILVAAVVRAVHVTTMHKRSVPENDNLHLTFVQMSTCAVVFVVGSLLWGTSVPDYVRTLDTTATLQLAYLVVLCTVFPFLVQMWAVRTTSPTRVSLLLGTEPVWAAAVGITLAGDAFGLPGAAGIVLILAGTLWGQQIEARRRSDVAPAVEVPVAVAPSGTPGTTPAVAVPAAASDDDSR</sequence>
<evidence type="ECO:0000313" key="11">
    <source>
        <dbReference type="Proteomes" id="UP000602087"/>
    </source>
</evidence>
<evidence type="ECO:0000313" key="10">
    <source>
        <dbReference type="EMBL" id="MBI9113648.1"/>
    </source>
</evidence>
<proteinExistence type="inferred from homology"/>
<dbReference type="AlphaFoldDB" id="A0A934I959"/>
<dbReference type="InterPro" id="IPR051258">
    <property type="entry name" value="Diverse_Substrate_Transporter"/>
</dbReference>
<comment type="caution">
    <text evidence="10">The sequence shown here is derived from an EMBL/GenBank/DDBJ whole genome shotgun (WGS) entry which is preliminary data.</text>
</comment>
<dbReference type="EMBL" id="JAEINH010000001">
    <property type="protein sequence ID" value="MBI9113648.1"/>
    <property type="molecule type" value="Genomic_DNA"/>
</dbReference>
<accession>A0A934I959</accession>
<evidence type="ECO:0000256" key="7">
    <source>
        <dbReference type="SAM" id="MobiDB-lite"/>
    </source>
</evidence>
<feature type="transmembrane region" description="Helical" evidence="8">
    <location>
        <begin position="152"/>
        <end position="172"/>
    </location>
</feature>
<evidence type="ECO:0000256" key="3">
    <source>
        <dbReference type="ARBA" id="ARBA00022475"/>
    </source>
</evidence>
<keyword evidence="4 8" id="KW-0812">Transmembrane</keyword>
<dbReference type="PANTHER" id="PTHR42920">
    <property type="entry name" value="OS03G0707200 PROTEIN-RELATED"/>
    <property type="match status" value="1"/>
</dbReference>
<feature type="transmembrane region" description="Helical" evidence="8">
    <location>
        <begin position="44"/>
        <end position="65"/>
    </location>
</feature>
<dbReference type="PANTHER" id="PTHR42920:SF5">
    <property type="entry name" value="EAMA DOMAIN-CONTAINING PROTEIN"/>
    <property type="match status" value="1"/>
</dbReference>
<name>A0A934I959_9MICO</name>
<feature type="domain" description="EamA" evidence="9">
    <location>
        <begin position="122"/>
        <end position="258"/>
    </location>
</feature>
<dbReference type="Pfam" id="PF00892">
    <property type="entry name" value="EamA"/>
    <property type="match status" value="2"/>
</dbReference>
<comment type="subcellular location">
    <subcellularLocation>
        <location evidence="1">Cell membrane</location>
        <topology evidence="1">Multi-pass membrane protein</topology>
    </subcellularLocation>
</comment>
<feature type="region of interest" description="Disordered" evidence="7">
    <location>
        <begin position="283"/>
        <end position="305"/>
    </location>
</feature>
<reference evidence="10" key="1">
    <citation type="submission" date="2020-12" db="EMBL/GenBank/DDBJ databases">
        <title>Sanguibacter suaedae sp. nov., isolated from Suaeda aralocaspica.</title>
        <authorList>
            <person name="Ma Q."/>
        </authorList>
    </citation>
    <scope>NUCLEOTIDE SEQUENCE</scope>
    <source>
        <strain evidence="10">YZGR15</strain>
    </source>
</reference>
<dbReference type="InterPro" id="IPR037185">
    <property type="entry name" value="EmrE-like"/>
</dbReference>
<feature type="transmembrane region" description="Helical" evidence="8">
    <location>
        <begin position="12"/>
        <end position="32"/>
    </location>
</feature>
<keyword evidence="6 8" id="KW-0472">Membrane</keyword>
<gene>
    <name evidence="10" type="ORF">JAV76_01315</name>
</gene>